<proteinExistence type="predicted"/>
<evidence type="ECO:0000313" key="3">
    <source>
        <dbReference type="Proteomes" id="UP000322873"/>
    </source>
</evidence>
<evidence type="ECO:0000313" key="2">
    <source>
        <dbReference type="EMBL" id="KAA8563960.1"/>
    </source>
</evidence>
<reference evidence="2 3" key="1">
    <citation type="submission" date="2019-06" db="EMBL/GenBank/DDBJ databases">
        <title>Genome Sequence of the Brown Rot Fungal Pathogen Monilinia fructicola.</title>
        <authorList>
            <person name="De Miccolis Angelini R.M."/>
            <person name="Landi L."/>
            <person name="Abate D."/>
            <person name="Pollastro S."/>
            <person name="Romanazzi G."/>
            <person name="Faretra F."/>
        </authorList>
    </citation>
    <scope>NUCLEOTIDE SEQUENCE [LARGE SCALE GENOMIC DNA]</scope>
    <source>
        <strain evidence="2 3">Mfrc123</strain>
    </source>
</reference>
<dbReference type="Proteomes" id="UP000322873">
    <property type="component" value="Unassembled WGS sequence"/>
</dbReference>
<accession>A0A5M9J6A7</accession>
<feature type="region of interest" description="Disordered" evidence="1">
    <location>
        <begin position="1"/>
        <end position="32"/>
    </location>
</feature>
<protein>
    <submittedName>
        <fullName evidence="2">Uncharacterized protein</fullName>
    </submittedName>
</protein>
<dbReference type="EMBL" id="VICG01000016">
    <property type="protein sequence ID" value="KAA8563960.1"/>
    <property type="molecule type" value="Genomic_DNA"/>
</dbReference>
<feature type="compositionally biased region" description="Basic and acidic residues" evidence="1">
    <location>
        <begin position="1"/>
        <end position="10"/>
    </location>
</feature>
<evidence type="ECO:0000256" key="1">
    <source>
        <dbReference type="SAM" id="MobiDB-lite"/>
    </source>
</evidence>
<dbReference type="AlphaFoldDB" id="A0A5M9J6A7"/>
<sequence>MLGIRGKSEARLVTPRVKSQESGGKERKRGSSITHITPFMHRCEVSNQSCCFSKIFKRKHREITSASASALASALSKEGFVIRALFRKRILGQYGRYKIQNIRRH</sequence>
<keyword evidence="3" id="KW-1185">Reference proteome</keyword>
<comment type="caution">
    <text evidence="2">The sequence shown here is derived from an EMBL/GenBank/DDBJ whole genome shotgun (WGS) entry which is preliminary data.</text>
</comment>
<gene>
    <name evidence="2" type="ORF">EYC84_011963</name>
</gene>
<organism evidence="2 3">
    <name type="scientific">Monilinia fructicola</name>
    <name type="common">Brown rot fungus</name>
    <name type="synonym">Ciboria fructicola</name>
    <dbReference type="NCBI Taxonomy" id="38448"/>
    <lineage>
        <taxon>Eukaryota</taxon>
        <taxon>Fungi</taxon>
        <taxon>Dikarya</taxon>
        <taxon>Ascomycota</taxon>
        <taxon>Pezizomycotina</taxon>
        <taxon>Leotiomycetes</taxon>
        <taxon>Helotiales</taxon>
        <taxon>Sclerotiniaceae</taxon>
        <taxon>Monilinia</taxon>
    </lineage>
</organism>
<name>A0A5M9J6A7_MONFR</name>